<feature type="non-terminal residue" evidence="3">
    <location>
        <position position="405"/>
    </location>
</feature>
<evidence type="ECO:0000256" key="1">
    <source>
        <dbReference type="SAM" id="MobiDB-lite"/>
    </source>
</evidence>
<dbReference type="GO" id="GO:0009062">
    <property type="term" value="P:fatty acid catabolic process"/>
    <property type="evidence" value="ECO:0007669"/>
    <property type="project" value="TreeGrafter"/>
</dbReference>
<keyword evidence="3" id="KW-0378">Hydrolase</keyword>
<protein>
    <submittedName>
        <fullName evidence="3">Lipin Ned1</fullName>
        <ecNumber evidence="3">3.1.3.4</ecNumber>
    </submittedName>
</protein>
<feature type="region of interest" description="Disordered" evidence="1">
    <location>
        <begin position="378"/>
        <end position="405"/>
    </location>
</feature>
<feature type="region of interest" description="Disordered" evidence="1">
    <location>
        <begin position="240"/>
        <end position="266"/>
    </location>
</feature>
<dbReference type="GO" id="GO:0019432">
    <property type="term" value="P:triglyceride biosynthetic process"/>
    <property type="evidence" value="ECO:0007669"/>
    <property type="project" value="TreeGrafter"/>
</dbReference>
<dbReference type="GO" id="GO:0005634">
    <property type="term" value="C:nucleus"/>
    <property type="evidence" value="ECO:0007669"/>
    <property type="project" value="TreeGrafter"/>
</dbReference>
<dbReference type="OrthoDB" id="4567at2759"/>
<dbReference type="PANTHER" id="PTHR12181">
    <property type="entry name" value="LIPIN"/>
    <property type="match status" value="1"/>
</dbReference>
<comment type="caution">
    <text evidence="3">The sequence shown here is derived from an EMBL/GenBank/DDBJ whole genome shotgun (WGS) entry which is preliminary data.</text>
</comment>
<organism evidence="3 4">
    <name type="scientific">Coemansia brasiliensis</name>
    <dbReference type="NCBI Taxonomy" id="2650707"/>
    <lineage>
        <taxon>Eukaryota</taxon>
        <taxon>Fungi</taxon>
        <taxon>Fungi incertae sedis</taxon>
        <taxon>Zoopagomycota</taxon>
        <taxon>Kickxellomycotina</taxon>
        <taxon>Kickxellomycetes</taxon>
        <taxon>Kickxellales</taxon>
        <taxon>Kickxellaceae</taxon>
        <taxon>Coemansia</taxon>
    </lineage>
</organism>
<reference evidence="3" key="1">
    <citation type="submission" date="2022-07" db="EMBL/GenBank/DDBJ databases">
        <title>Phylogenomic reconstructions and comparative analyses of Kickxellomycotina fungi.</title>
        <authorList>
            <person name="Reynolds N.K."/>
            <person name="Stajich J.E."/>
            <person name="Barry K."/>
            <person name="Grigoriev I.V."/>
            <person name="Crous P."/>
            <person name="Smith M.E."/>
        </authorList>
    </citation>
    <scope>NUCLEOTIDE SEQUENCE</scope>
    <source>
        <strain evidence="3">NRRL 1566</strain>
    </source>
</reference>
<dbReference type="AlphaFoldDB" id="A0A9W8I3A4"/>
<dbReference type="EC" id="3.1.3.4" evidence="3"/>
<dbReference type="InterPro" id="IPR026058">
    <property type="entry name" value="LIPIN"/>
</dbReference>
<dbReference type="Proteomes" id="UP001139887">
    <property type="component" value="Unassembled WGS sequence"/>
</dbReference>
<evidence type="ECO:0000313" key="3">
    <source>
        <dbReference type="EMBL" id="KAJ2843165.1"/>
    </source>
</evidence>
<feature type="compositionally biased region" description="Acidic residues" evidence="1">
    <location>
        <begin position="251"/>
        <end position="261"/>
    </location>
</feature>
<evidence type="ECO:0000313" key="4">
    <source>
        <dbReference type="Proteomes" id="UP001139887"/>
    </source>
</evidence>
<dbReference type="InterPro" id="IPR007651">
    <property type="entry name" value="Lipin_N"/>
</dbReference>
<dbReference type="GO" id="GO:0008195">
    <property type="term" value="F:phosphatidate phosphatase activity"/>
    <property type="evidence" value="ECO:0007669"/>
    <property type="project" value="UniProtKB-EC"/>
</dbReference>
<dbReference type="Pfam" id="PF04571">
    <property type="entry name" value="Lipin_N"/>
    <property type="match status" value="1"/>
</dbReference>
<name>A0A9W8I3A4_9FUNG</name>
<proteinExistence type="predicted"/>
<keyword evidence="4" id="KW-1185">Reference proteome</keyword>
<feature type="compositionally biased region" description="Polar residues" evidence="1">
    <location>
        <begin position="382"/>
        <end position="397"/>
    </location>
</feature>
<evidence type="ECO:0000259" key="2">
    <source>
        <dbReference type="Pfam" id="PF04571"/>
    </source>
</evidence>
<dbReference type="EMBL" id="JANBUW010001501">
    <property type="protein sequence ID" value="KAJ2843165.1"/>
    <property type="molecule type" value="Genomic_DNA"/>
</dbReference>
<dbReference type="PANTHER" id="PTHR12181:SF12">
    <property type="entry name" value="PHOSPHATIDATE PHOSPHATASE"/>
    <property type="match status" value="1"/>
</dbReference>
<accession>A0A9W8I3A4</accession>
<sequence>MQYVGKVFSTVSQLYKELNPATLSGAIDVVVVEGADGELHCSPFHVRFGKLQLLRPSDKAVQVIVNDRPAPFYMKVGDSGEGFFVLETDSDVPSQFATSPVASPALSFREDSDPGEPDFLDLSGNVRLSELQDGYVSAHESDISDNCSPPESASRLPFIDDMAINSPTTHVLHQLNDKPLSGHYHHRHRRRSLGALSDSELVRDREQLNETQQQFEIHALKSQHSTDNNALHTDWDWGVKPAVSAKPPAEAEPEPEPEPEPESATRNAPSFDIAAALSSESSIELSQCGMEVLYAASTAQMQRQAFEDALVRNSGNDDGHMPAVADMPGLVICIGRSMYVRRDVFVQAVLSYLAFGQVSHVDSMGIVPAIAETRAISDERQQQMQSPSLENLAANETVQEKDAAQ</sequence>
<gene>
    <name evidence="3" type="primary">ned1_2</name>
    <name evidence="3" type="ORF">IWW36_005647</name>
</gene>
<feature type="domain" description="Lipin N-terminal" evidence="2">
    <location>
        <begin position="1"/>
        <end position="100"/>
    </location>
</feature>